<evidence type="ECO:0000256" key="2">
    <source>
        <dbReference type="ARBA" id="ARBA00022475"/>
    </source>
</evidence>
<comment type="caution">
    <text evidence="8">The sequence shown here is derived from an EMBL/GenBank/DDBJ whole genome shotgun (WGS) entry which is preliminary data.</text>
</comment>
<dbReference type="InterPro" id="IPR051791">
    <property type="entry name" value="Pra-immunoreactive"/>
</dbReference>
<gene>
    <name evidence="8" type="ORF">DY367_03820</name>
</gene>
<dbReference type="OrthoDB" id="8652801at2"/>
<sequence length="362" mass="38156">MQCPRCNWQNPASNTQCFSCNAPLAAPTAAAPAAKAAKTAKAAPARAGNAPVFPGIWPRLGATAIDAAVMVAAMIGFSTAANLTYESLAGAARPVLLAMAAGFIGLMLPALMDAWAGGSPGKRVLKLRVVNRNGDHPGVLRASWRHLMKYVLNIALPGIFYRIQRTIFGERAMHNWISGTYVVSSQADPRAIRPAIAKTRSITGAGKFIFIVLGVLALVAGGMIVGAIVMEPKQEDNPLRAEVIRLDLVSQPVRMLAENHYQRTGTYAPDMAALGVTAESLNSSGFSALSLNPVNGVLRFTIAGAPSAADAPALGGKHLVYLPELRSEKKGGGIRRWQCGSDDIPRADRPYSCRHEAGASAP</sequence>
<reference evidence="8 9" key="1">
    <citation type="submission" date="2018-08" db="EMBL/GenBank/DDBJ databases">
        <title>Achromobacter xylosoxidans Genome sequencing and assembly.</title>
        <authorList>
            <person name="Wang R."/>
            <person name="Rensing C."/>
            <person name="Li Y."/>
        </authorList>
    </citation>
    <scope>NUCLEOTIDE SEQUENCE [LARGE SCALE GENOMIC DNA]</scope>
    <source>
        <strain evidence="8 9">GD003A</strain>
    </source>
</reference>
<feature type="transmembrane region" description="Helical" evidence="6">
    <location>
        <begin position="208"/>
        <end position="230"/>
    </location>
</feature>
<dbReference type="InterPro" id="IPR010432">
    <property type="entry name" value="RDD"/>
</dbReference>
<keyword evidence="3 6" id="KW-0812">Transmembrane</keyword>
<comment type="subcellular location">
    <subcellularLocation>
        <location evidence="1">Cell membrane</location>
        <topology evidence="1">Multi-pass membrane protein</topology>
    </subcellularLocation>
</comment>
<keyword evidence="5 6" id="KW-0472">Membrane</keyword>
<dbReference type="Pfam" id="PF06271">
    <property type="entry name" value="RDD"/>
    <property type="match status" value="1"/>
</dbReference>
<evidence type="ECO:0000256" key="5">
    <source>
        <dbReference type="ARBA" id="ARBA00023136"/>
    </source>
</evidence>
<dbReference type="PANTHER" id="PTHR36115">
    <property type="entry name" value="PROLINE-RICH ANTIGEN HOMOLOG-RELATED"/>
    <property type="match status" value="1"/>
</dbReference>
<keyword evidence="4 6" id="KW-1133">Transmembrane helix</keyword>
<evidence type="ECO:0000256" key="3">
    <source>
        <dbReference type="ARBA" id="ARBA00022692"/>
    </source>
</evidence>
<evidence type="ECO:0000313" key="8">
    <source>
        <dbReference type="EMBL" id="RPJ93050.1"/>
    </source>
</evidence>
<feature type="transmembrane region" description="Helical" evidence="6">
    <location>
        <begin position="60"/>
        <end position="83"/>
    </location>
</feature>
<name>A0A424WIF1_ALCXX</name>
<feature type="transmembrane region" description="Helical" evidence="6">
    <location>
        <begin position="95"/>
        <end position="116"/>
    </location>
</feature>
<dbReference type="EMBL" id="QVXO01000004">
    <property type="protein sequence ID" value="RPJ93050.1"/>
    <property type="molecule type" value="Genomic_DNA"/>
</dbReference>
<feature type="domain" description="RDD" evidence="7">
    <location>
        <begin position="54"/>
        <end position="203"/>
    </location>
</feature>
<accession>A0A424WIF1</accession>
<evidence type="ECO:0000313" key="9">
    <source>
        <dbReference type="Proteomes" id="UP000285324"/>
    </source>
</evidence>
<dbReference type="PANTHER" id="PTHR36115:SF4">
    <property type="entry name" value="MEMBRANE PROTEIN"/>
    <property type="match status" value="1"/>
</dbReference>
<dbReference type="RefSeq" id="WP_118931716.1">
    <property type="nucleotide sequence ID" value="NZ_CP061008.1"/>
</dbReference>
<evidence type="ECO:0000256" key="1">
    <source>
        <dbReference type="ARBA" id="ARBA00004651"/>
    </source>
</evidence>
<keyword evidence="2" id="KW-1003">Cell membrane</keyword>
<evidence type="ECO:0000256" key="4">
    <source>
        <dbReference type="ARBA" id="ARBA00022989"/>
    </source>
</evidence>
<dbReference type="AlphaFoldDB" id="A0A424WIF1"/>
<dbReference type="Gene3D" id="3.30.700.10">
    <property type="entry name" value="Glycoprotein, Type 4 Pilin"/>
    <property type="match status" value="1"/>
</dbReference>
<dbReference type="GO" id="GO:0005886">
    <property type="term" value="C:plasma membrane"/>
    <property type="evidence" value="ECO:0007669"/>
    <property type="project" value="UniProtKB-SubCell"/>
</dbReference>
<proteinExistence type="predicted"/>
<dbReference type="Proteomes" id="UP000285324">
    <property type="component" value="Unassembled WGS sequence"/>
</dbReference>
<organism evidence="8 9">
    <name type="scientific">Alcaligenes xylosoxydans xylosoxydans</name>
    <name type="common">Achromobacter xylosoxidans</name>
    <dbReference type="NCBI Taxonomy" id="85698"/>
    <lineage>
        <taxon>Bacteria</taxon>
        <taxon>Pseudomonadati</taxon>
        <taxon>Pseudomonadota</taxon>
        <taxon>Betaproteobacteria</taxon>
        <taxon>Burkholderiales</taxon>
        <taxon>Alcaligenaceae</taxon>
        <taxon>Achromobacter</taxon>
    </lineage>
</organism>
<evidence type="ECO:0000259" key="7">
    <source>
        <dbReference type="Pfam" id="PF06271"/>
    </source>
</evidence>
<evidence type="ECO:0000256" key="6">
    <source>
        <dbReference type="SAM" id="Phobius"/>
    </source>
</evidence>
<protein>
    <submittedName>
        <fullName evidence="8">RDD family protein</fullName>
    </submittedName>
</protein>